<proteinExistence type="predicted"/>
<comment type="caution">
    <text evidence="1">The sequence shown here is derived from an EMBL/GenBank/DDBJ whole genome shotgun (WGS) entry which is preliminary data.</text>
</comment>
<dbReference type="Proteomes" id="UP001454036">
    <property type="component" value="Unassembled WGS sequence"/>
</dbReference>
<dbReference type="EMBL" id="BAABME010020130">
    <property type="protein sequence ID" value="GAA0159473.1"/>
    <property type="molecule type" value="Genomic_DNA"/>
</dbReference>
<name>A0AAV3Q7C2_LITER</name>
<reference evidence="1 2" key="1">
    <citation type="submission" date="2024-01" db="EMBL/GenBank/DDBJ databases">
        <title>The complete chloroplast genome sequence of Lithospermum erythrorhizon: insights into the phylogenetic relationship among Boraginaceae species and the maternal lineages of purple gromwells.</title>
        <authorList>
            <person name="Okada T."/>
            <person name="Watanabe K."/>
        </authorList>
    </citation>
    <scope>NUCLEOTIDE SEQUENCE [LARGE SCALE GENOMIC DNA]</scope>
</reference>
<dbReference type="AlphaFoldDB" id="A0AAV3Q7C2"/>
<accession>A0AAV3Q7C2</accession>
<gene>
    <name evidence="1" type="ORF">LIER_38873</name>
</gene>
<sequence>MEIQSETQSFSDVFHIHELPSNGVSLDEKSDIQVHDLDSKGSAIGDCCFSGGMQGPGGMNLHLGKWCKGSKSVSSSVGSQGLISNPGYVIDVRADGRWGQSSLNSTSTGNINDSKLLKRCKYDQSKEFTVTTSNRMLRAGH</sequence>
<organism evidence="1 2">
    <name type="scientific">Lithospermum erythrorhizon</name>
    <name type="common">Purple gromwell</name>
    <name type="synonym">Lithospermum officinale var. erythrorhizon</name>
    <dbReference type="NCBI Taxonomy" id="34254"/>
    <lineage>
        <taxon>Eukaryota</taxon>
        <taxon>Viridiplantae</taxon>
        <taxon>Streptophyta</taxon>
        <taxon>Embryophyta</taxon>
        <taxon>Tracheophyta</taxon>
        <taxon>Spermatophyta</taxon>
        <taxon>Magnoliopsida</taxon>
        <taxon>eudicotyledons</taxon>
        <taxon>Gunneridae</taxon>
        <taxon>Pentapetalae</taxon>
        <taxon>asterids</taxon>
        <taxon>lamiids</taxon>
        <taxon>Boraginales</taxon>
        <taxon>Boraginaceae</taxon>
        <taxon>Boraginoideae</taxon>
        <taxon>Lithospermeae</taxon>
        <taxon>Lithospermum</taxon>
    </lineage>
</organism>
<protein>
    <submittedName>
        <fullName evidence="1">Uncharacterized protein</fullName>
    </submittedName>
</protein>
<evidence type="ECO:0000313" key="1">
    <source>
        <dbReference type="EMBL" id="GAA0159473.1"/>
    </source>
</evidence>
<keyword evidence="2" id="KW-1185">Reference proteome</keyword>
<evidence type="ECO:0000313" key="2">
    <source>
        <dbReference type="Proteomes" id="UP001454036"/>
    </source>
</evidence>